<dbReference type="InterPro" id="IPR050814">
    <property type="entry name" value="Myo-inositol_Transporter"/>
</dbReference>
<keyword evidence="3" id="KW-0813">Transport</keyword>
<evidence type="ECO:0000256" key="2">
    <source>
        <dbReference type="ARBA" id="ARBA00010992"/>
    </source>
</evidence>
<feature type="transmembrane region" description="Helical" evidence="8">
    <location>
        <begin position="287"/>
        <end position="312"/>
    </location>
</feature>
<feature type="transmembrane region" description="Helical" evidence="8">
    <location>
        <begin position="83"/>
        <end position="102"/>
    </location>
</feature>
<dbReference type="SUPFAM" id="SSF103473">
    <property type="entry name" value="MFS general substrate transporter"/>
    <property type="match status" value="1"/>
</dbReference>
<evidence type="ECO:0000256" key="7">
    <source>
        <dbReference type="SAM" id="MobiDB-lite"/>
    </source>
</evidence>
<feature type="transmembrane region" description="Helical" evidence="8">
    <location>
        <begin position="368"/>
        <end position="388"/>
    </location>
</feature>
<dbReference type="InterPro" id="IPR036259">
    <property type="entry name" value="MFS_trans_sf"/>
</dbReference>
<feature type="transmembrane region" description="Helical" evidence="8">
    <location>
        <begin position="441"/>
        <end position="459"/>
    </location>
</feature>
<name>A0A5N6WYG2_9EURO</name>
<evidence type="ECO:0000256" key="3">
    <source>
        <dbReference type="ARBA" id="ARBA00022448"/>
    </source>
</evidence>
<keyword evidence="5 8" id="KW-1133">Transmembrane helix</keyword>
<feature type="domain" description="Major facilitator superfamily (MFS) profile" evidence="9">
    <location>
        <begin position="1"/>
        <end position="463"/>
    </location>
</feature>
<dbReference type="PANTHER" id="PTHR48020:SF22">
    <property type="entry name" value="MAJOR FACILITATOR SUPERFAMILY (MFS) PROFILE DOMAIN-CONTAINING PROTEIN-RELATED"/>
    <property type="match status" value="1"/>
</dbReference>
<dbReference type="PANTHER" id="PTHR48020">
    <property type="entry name" value="PROTON MYO-INOSITOL COTRANSPORTER"/>
    <property type="match status" value="1"/>
</dbReference>
<feature type="transmembrane region" description="Helical" evidence="8">
    <location>
        <begin position="197"/>
        <end position="218"/>
    </location>
</feature>
<dbReference type="InterPro" id="IPR003663">
    <property type="entry name" value="Sugar/inositol_transpt"/>
</dbReference>
<evidence type="ECO:0000256" key="8">
    <source>
        <dbReference type="SAM" id="Phobius"/>
    </source>
</evidence>
<sequence>MTLTVPHQDKQSTVTKKHGLPESEHIEALKPKHDIPENDEIEQTAAGAYVWLVALTASIGGMLFGYDTGIISAVLVYINDKMITSLCSAGSFLGAIIAGLTADKYGRKGPMYVGCALFTIGAILQASAYSVPQMAVGRLIVGLGVGSAAMIVPAYIAEIAPMKYRGRMVGLNNVSITGGQVISYAIGAAFASVPHGWRYMVGLGGVPSILLAILLPLCPESPRQLISHGKVEEAANVLHRIFSNASEEQVSAKIQLISETVQEAQLSTQGRSRWDIVKELHRNPAHFRALVCACGLIGFSNPVAVSLVVSGTNMVSACINMLLVDPVGRRRLLVSTAWGMAAGLLAVAISFVYIPVNLDTLEVQDNTITPPAIVVLVFIIWFVAFYGVSIGNTAWMSADFFSTEVRAIGTMYMTCCCWGSNLIVSSTFLSMMKGITPSGAFGFYAGLCFIGWILIIFFYPEMSGLTLEESQEVFQHGFGVRYARQLRKERRRGGE</sequence>
<dbReference type="InterPro" id="IPR005829">
    <property type="entry name" value="Sugar_transporter_CS"/>
</dbReference>
<dbReference type="GO" id="GO:0016020">
    <property type="term" value="C:membrane"/>
    <property type="evidence" value="ECO:0007669"/>
    <property type="project" value="UniProtKB-SubCell"/>
</dbReference>
<evidence type="ECO:0000256" key="5">
    <source>
        <dbReference type="ARBA" id="ARBA00022989"/>
    </source>
</evidence>
<reference evidence="11" key="1">
    <citation type="submission" date="2019-04" db="EMBL/GenBank/DDBJ databases">
        <title>Friends and foes A comparative genomics studyof 23 Aspergillus species from section Flavi.</title>
        <authorList>
            <consortium name="DOE Joint Genome Institute"/>
            <person name="Kjaerbolling I."/>
            <person name="Vesth T."/>
            <person name="Frisvad J.C."/>
            <person name="Nybo J.L."/>
            <person name="Theobald S."/>
            <person name="Kildgaard S."/>
            <person name="Isbrandt T."/>
            <person name="Kuo A."/>
            <person name="Sato A."/>
            <person name="Lyhne E.K."/>
            <person name="Kogle M.E."/>
            <person name="Wiebenga A."/>
            <person name="Kun R.S."/>
            <person name="Lubbers R.J."/>
            <person name="Makela M.R."/>
            <person name="Barry K."/>
            <person name="Chovatia M."/>
            <person name="Clum A."/>
            <person name="Daum C."/>
            <person name="Haridas S."/>
            <person name="He G."/>
            <person name="LaButti K."/>
            <person name="Lipzen A."/>
            <person name="Mondo S."/>
            <person name="Riley R."/>
            <person name="Salamov A."/>
            <person name="Simmons B.A."/>
            <person name="Magnuson J.K."/>
            <person name="Henrissat B."/>
            <person name="Mortensen U.H."/>
            <person name="Larsen T.O."/>
            <person name="Devries R.P."/>
            <person name="Grigoriev I.V."/>
            <person name="Machida M."/>
            <person name="Baker S.E."/>
            <person name="Andersen M.R."/>
        </authorList>
    </citation>
    <scope>NUCLEOTIDE SEQUENCE [LARGE SCALE GENOMIC DNA]</scope>
    <source>
        <strain evidence="11">CBS 130017</strain>
    </source>
</reference>
<dbReference type="AlphaFoldDB" id="A0A5N6WYG2"/>
<dbReference type="InterPro" id="IPR005828">
    <property type="entry name" value="MFS_sugar_transport-like"/>
</dbReference>
<dbReference type="Pfam" id="PF00083">
    <property type="entry name" value="Sugar_tr"/>
    <property type="match status" value="2"/>
</dbReference>
<keyword evidence="11" id="KW-1185">Reference proteome</keyword>
<dbReference type="GO" id="GO:0005366">
    <property type="term" value="F:myo-inositol:proton symporter activity"/>
    <property type="evidence" value="ECO:0007669"/>
    <property type="project" value="TreeGrafter"/>
</dbReference>
<dbReference type="EMBL" id="ML741806">
    <property type="protein sequence ID" value="KAE8325652.1"/>
    <property type="molecule type" value="Genomic_DNA"/>
</dbReference>
<dbReference type="InterPro" id="IPR020846">
    <property type="entry name" value="MFS_dom"/>
</dbReference>
<proteinExistence type="inferred from homology"/>
<feature type="transmembrane region" description="Helical" evidence="8">
    <location>
        <begin position="135"/>
        <end position="157"/>
    </location>
</feature>
<dbReference type="PRINTS" id="PR00171">
    <property type="entry name" value="SUGRTRNSPORT"/>
</dbReference>
<feature type="transmembrane region" description="Helical" evidence="8">
    <location>
        <begin position="109"/>
        <end position="129"/>
    </location>
</feature>
<evidence type="ECO:0000256" key="6">
    <source>
        <dbReference type="ARBA" id="ARBA00023136"/>
    </source>
</evidence>
<dbReference type="PROSITE" id="PS00216">
    <property type="entry name" value="SUGAR_TRANSPORT_1"/>
    <property type="match status" value="1"/>
</dbReference>
<evidence type="ECO:0000313" key="11">
    <source>
        <dbReference type="Proteomes" id="UP000325945"/>
    </source>
</evidence>
<feature type="transmembrane region" description="Helical" evidence="8">
    <location>
        <begin position="169"/>
        <end position="191"/>
    </location>
</feature>
<accession>A0A5N6WYG2</accession>
<comment type="similarity">
    <text evidence="2">Belongs to the major facilitator superfamily. Sugar transporter (TC 2.A.1.1) family.</text>
</comment>
<dbReference type="Gene3D" id="1.20.1250.20">
    <property type="entry name" value="MFS general substrate transporter like domains"/>
    <property type="match status" value="2"/>
</dbReference>
<feature type="region of interest" description="Disordered" evidence="7">
    <location>
        <begin position="1"/>
        <end position="23"/>
    </location>
</feature>
<evidence type="ECO:0000256" key="1">
    <source>
        <dbReference type="ARBA" id="ARBA00004141"/>
    </source>
</evidence>
<dbReference type="PROSITE" id="PS00217">
    <property type="entry name" value="SUGAR_TRANSPORT_2"/>
    <property type="match status" value="1"/>
</dbReference>
<keyword evidence="6 8" id="KW-0472">Membrane</keyword>
<feature type="transmembrane region" description="Helical" evidence="8">
    <location>
        <begin position="49"/>
        <end position="77"/>
    </location>
</feature>
<dbReference type="GO" id="GO:1904679">
    <property type="term" value="P:myo-inositol import across plasma membrane"/>
    <property type="evidence" value="ECO:0007669"/>
    <property type="project" value="TreeGrafter"/>
</dbReference>
<evidence type="ECO:0000313" key="10">
    <source>
        <dbReference type="EMBL" id="KAE8325652.1"/>
    </source>
</evidence>
<evidence type="ECO:0000259" key="9">
    <source>
        <dbReference type="PROSITE" id="PS50850"/>
    </source>
</evidence>
<dbReference type="PROSITE" id="PS50850">
    <property type="entry name" value="MFS"/>
    <property type="match status" value="1"/>
</dbReference>
<dbReference type="Proteomes" id="UP000325945">
    <property type="component" value="Unassembled WGS sequence"/>
</dbReference>
<feature type="transmembrane region" description="Helical" evidence="8">
    <location>
        <begin position="332"/>
        <end position="356"/>
    </location>
</feature>
<evidence type="ECO:0000256" key="4">
    <source>
        <dbReference type="ARBA" id="ARBA00022692"/>
    </source>
</evidence>
<comment type="subcellular location">
    <subcellularLocation>
        <location evidence="1">Membrane</location>
        <topology evidence="1">Multi-pass membrane protein</topology>
    </subcellularLocation>
</comment>
<protein>
    <submittedName>
        <fullName evidence="10">General substrate transporter</fullName>
    </submittedName>
</protein>
<gene>
    <name evidence="10" type="ORF">BDV39DRAFT_216345</name>
</gene>
<feature type="transmembrane region" description="Helical" evidence="8">
    <location>
        <begin position="408"/>
        <end position="429"/>
    </location>
</feature>
<organism evidence="10 11">
    <name type="scientific">Aspergillus sergii</name>
    <dbReference type="NCBI Taxonomy" id="1034303"/>
    <lineage>
        <taxon>Eukaryota</taxon>
        <taxon>Fungi</taxon>
        <taxon>Dikarya</taxon>
        <taxon>Ascomycota</taxon>
        <taxon>Pezizomycotina</taxon>
        <taxon>Eurotiomycetes</taxon>
        <taxon>Eurotiomycetidae</taxon>
        <taxon>Eurotiales</taxon>
        <taxon>Aspergillaceae</taxon>
        <taxon>Aspergillus</taxon>
        <taxon>Aspergillus subgen. Circumdati</taxon>
    </lineage>
</organism>
<keyword evidence="4 8" id="KW-0812">Transmembrane</keyword>